<keyword evidence="7" id="KW-1185">Reference proteome</keyword>
<dbReference type="RefSeq" id="WP_111958656.1">
    <property type="nucleotide sequence ID" value="NZ_CP036313.1"/>
</dbReference>
<dbReference type="SMART" id="SM00448">
    <property type="entry name" value="REC"/>
    <property type="match status" value="1"/>
</dbReference>
<dbReference type="SUPFAM" id="SSF52172">
    <property type="entry name" value="CheY-like"/>
    <property type="match status" value="1"/>
</dbReference>
<evidence type="ECO:0000313" key="7">
    <source>
        <dbReference type="Proteomes" id="UP000293902"/>
    </source>
</evidence>
<dbReference type="CDD" id="cd19920">
    <property type="entry name" value="REC_PA4781-like"/>
    <property type="match status" value="1"/>
</dbReference>
<protein>
    <submittedName>
        <fullName evidence="5">Response regulator</fullName>
    </submittedName>
</protein>
<accession>A0A328F9R0</accession>
<dbReference type="InterPro" id="IPR001789">
    <property type="entry name" value="Sig_transdc_resp-reg_receiver"/>
</dbReference>
<dbReference type="InterPro" id="IPR050595">
    <property type="entry name" value="Bact_response_regulator"/>
</dbReference>
<reference evidence="4 7" key="2">
    <citation type="submission" date="2019-02" db="EMBL/GenBank/DDBJ databases">
        <title>Complete genome sequence of Desulfobacter hydrogenophilus AcRS1.</title>
        <authorList>
            <person name="Marietou A."/>
            <person name="Lund M.B."/>
            <person name="Marshall I.P.G."/>
            <person name="Schreiber L."/>
            <person name="Jorgensen B."/>
        </authorList>
    </citation>
    <scope>NUCLEOTIDE SEQUENCE [LARGE SCALE GENOMIC DNA]</scope>
    <source>
        <strain evidence="4 7">AcRS1</strain>
    </source>
</reference>
<evidence type="ECO:0000313" key="6">
    <source>
        <dbReference type="Proteomes" id="UP000248798"/>
    </source>
</evidence>
<dbReference type="OrthoDB" id="9790791at2"/>
<dbReference type="Proteomes" id="UP000248798">
    <property type="component" value="Unassembled WGS sequence"/>
</dbReference>
<dbReference type="PROSITE" id="PS50110">
    <property type="entry name" value="RESPONSE_REGULATORY"/>
    <property type="match status" value="1"/>
</dbReference>
<dbReference type="Gene3D" id="3.40.50.2300">
    <property type="match status" value="1"/>
</dbReference>
<dbReference type="EMBL" id="CP036313">
    <property type="protein sequence ID" value="QBH15213.1"/>
    <property type="molecule type" value="Genomic_DNA"/>
</dbReference>
<dbReference type="InterPro" id="IPR011006">
    <property type="entry name" value="CheY-like_superfamily"/>
</dbReference>
<sequence>MDKKSCILIVDDERQNIKVLAELLRNHYKLMAAKNGEQALKATQGNILPDLILLDIVMPGIDGYEVCRRLKADERTKHIPVIFVTAVTEIEDAARGFQAGAVDFIQKPLNPVMAKARVDLHIKLHKTMAELKEALSQVKNLSGLLPICMYCKKIRDDTGYWNQIEAYIDNHSEAQFSHSICNECAKKYYPDIDIYDEESS</sequence>
<dbReference type="Proteomes" id="UP000293902">
    <property type="component" value="Chromosome"/>
</dbReference>
<dbReference type="AlphaFoldDB" id="A0A328F9R0"/>
<evidence type="ECO:0000256" key="2">
    <source>
        <dbReference type="PROSITE-ProRule" id="PRU00169"/>
    </source>
</evidence>
<evidence type="ECO:0000259" key="3">
    <source>
        <dbReference type="PROSITE" id="PS50110"/>
    </source>
</evidence>
<proteinExistence type="predicted"/>
<evidence type="ECO:0000256" key="1">
    <source>
        <dbReference type="ARBA" id="ARBA00022553"/>
    </source>
</evidence>
<dbReference type="PANTHER" id="PTHR44591:SF3">
    <property type="entry name" value="RESPONSE REGULATORY DOMAIN-CONTAINING PROTEIN"/>
    <property type="match status" value="1"/>
</dbReference>
<organism evidence="5 6">
    <name type="scientific">Desulfobacter hydrogenophilus</name>
    <dbReference type="NCBI Taxonomy" id="2291"/>
    <lineage>
        <taxon>Bacteria</taxon>
        <taxon>Pseudomonadati</taxon>
        <taxon>Thermodesulfobacteriota</taxon>
        <taxon>Desulfobacteria</taxon>
        <taxon>Desulfobacterales</taxon>
        <taxon>Desulfobacteraceae</taxon>
        <taxon>Desulfobacter</taxon>
    </lineage>
</organism>
<evidence type="ECO:0000313" key="5">
    <source>
        <dbReference type="EMBL" id="RAM00956.1"/>
    </source>
</evidence>
<gene>
    <name evidence="5" type="ORF">DO021_16470</name>
    <name evidence="4" type="ORF">EYB58_21210</name>
</gene>
<keyword evidence="1 2" id="KW-0597">Phosphoprotein</keyword>
<dbReference type="EMBL" id="QLNI01000035">
    <property type="protein sequence ID" value="RAM00956.1"/>
    <property type="molecule type" value="Genomic_DNA"/>
</dbReference>
<name>A0A328F9R0_9BACT</name>
<feature type="domain" description="Response regulatory" evidence="3">
    <location>
        <begin position="6"/>
        <end position="122"/>
    </location>
</feature>
<reference evidence="5 6" key="1">
    <citation type="submission" date="2018-06" db="EMBL/GenBank/DDBJ databases">
        <title>Complete Genome Sequence of Desulfobacter hydrogenophilus (DSM3380).</title>
        <authorList>
            <person name="Marietou A."/>
            <person name="Schreiber L."/>
            <person name="Marshall I."/>
            <person name="Jorgensen B."/>
        </authorList>
    </citation>
    <scope>NUCLEOTIDE SEQUENCE [LARGE SCALE GENOMIC DNA]</scope>
    <source>
        <strain evidence="5 6">DSM 3380</strain>
    </source>
</reference>
<dbReference type="GO" id="GO:0000160">
    <property type="term" value="P:phosphorelay signal transduction system"/>
    <property type="evidence" value="ECO:0007669"/>
    <property type="project" value="InterPro"/>
</dbReference>
<dbReference type="PANTHER" id="PTHR44591">
    <property type="entry name" value="STRESS RESPONSE REGULATOR PROTEIN 1"/>
    <property type="match status" value="1"/>
</dbReference>
<dbReference type="Pfam" id="PF00072">
    <property type="entry name" value="Response_reg"/>
    <property type="match status" value="1"/>
</dbReference>
<evidence type="ECO:0000313" key="4">
    <source>
        <dbReference type="EMBL" id="QBH15213.1"/>
    </source>
</evidence>
<feature type="modified residue" description="4-aspartylphosphate" evidence="2">
    <location>
        <position position="55"/>
    </location>
</feature>